<organism evidence="1 2">
    <name type="scientific">Rhizophagus clarus</name>
    <dbReference type="NCBI Taxonomy" id="94130"/>
    <lineage>
        <taxon>Eukaryota</taxon>
        <taxon>Fungi</taxon>
        <taxon>Fungi incertae sedis</taxon>
        <taxon>Mucoromycota</taxon>
        <taxon>Glomeromycotina</taxon>
        <taxon>Glomeromycetes</taxon>
        <taxon>Glomerales</taxon>
        <taxon>Glomeraceae</taxon>
        <taxon>Rhizophagus</taxon>
    </lineage>
</organism>
<name>A0A8H3QEM6_9GLOM</name>
<proteinExistence type="predicted"/>
<reference evidence="1" key="1">
    <citation type="submission" date="2019-10" db="EMBL/GenBank/DDBJ databases">
        <title>Conservation and host-specific expression of non-tandemly repeated heterogenous ribosome RNA gene in arbuscular mycorrhizal fungi.</title>
        <authorList>
            <person name="Maeda T."/>
            <person name="Kobayashi Y."/>
            <person name="Nakagawa T."/>
            <person name="Ezawa T."/>
            <person name="Yamaguchi K."/>
            <person name="Bino T."/>
            <person name="Nishimoto Y."/>
            <person name="Shigenobu S."/>
            <person name="Kawaguchi M."/>
        </authorList>
    </citation>
    <scope>NUCLEOTIDE SEQUENCE</scope>
    <source>
        <strain evidence="1">HR1</strain>
    </source>
</reference>
<dbReference type="EMBL" id="BLAL01000019">
    <property type="protein sequence ID" value="GES76222.1"/>
    <property type="molecule type" value="Genomic_DNA"/>
</dbReference>
<comment type="caution">
    <text evidence="1">The sequence shown here is derived from an EMBL/GenBank/DDBJ whole genome shotgun (WGS) entry which is preliminary data.</text>
</comment>
<gene>
    <name evidence="1" type="ORF">RCL2_000362800</name>
</gene>
<evidence type="ECO:0000313" key="2">
    <source>
        <dbReference type="Proteomes" id="UP000615446"/>
    </source>
</evidence>
<protein>
    <submittedName>
        <fullName evidence="1">Uncharacterized protein</fullName>
    </submittedName>
</protein>
<accession>A0A8H3QEM6</accession>
<evidence type="ECO:0000313" key="1">
    <source>
        <dbReference type="EMBL" id="GES76222.1"/>
    </source>
</evidence>
<dbReference type="AlphaFoldDB" id="A0A8H3QEM6"/>
<sequence length="125" mass="14566">MTKLIEKQKRAMNLYLCHSFITLTYFNPSLIKRLIEKQENFDVPTIGRSHTNAHGCQPLDAWRSLKHIYANIIHAMSRWHREEGRPAVVGGSLLCEKNQICTPLFKFVEAGRENEEVFLVLRKRS</sequence>
<dbReference type="Proteomes" id="UP000615446">
    <property type="component" value="Unassembled WGS sequence"/>
</dbReference>